<proteinExistence type="predicted"/>
<organism evidence="3 4">
    <name type="scientific">Hyaloscypha variabilis (strain UAMH 11265 / GT02V1 / F)</name>
    <name type="common">Meliniomyces variabilis</name>
    <dbReference type="NCBI Taxonomy" id="1149755"/>
    <lineage>
        <taxon>Eukaryota</taxon>
        <taxon>Fungi</taxon>
        <taxon>Dikarya</taxon>
        <taxon>Ascomycota</taxon>
        <taxon>Pezizomycotina</taxon>
        <taxon>Leotiomycetes</taxon>
        <taxon>Helotiales</taxon>
        <taxon>Hyaloscyphaceae</taxon>
        <taxon>Hyaloscypha</taxon>
        <taxon>Hyaloscypha variabilis</taxon>
    </lineage>
</organism>
<feature type="transmembrane region" description="Helical" evidence="2">
    <location>
        <begin position="48"/>
        <end position="67"/>
    </location>
</feature>
<accession>A0A2J6RX35</accession>
<dbReference type="STRING" id="1149755.A0A2J6RX35"/>
<name>A0A2J6RX35_HYAVF</name>
<protein>
    <submittedName>
        <fullName evidence="3">Uncharacterized protein</fullName>
    </submittedName>
</protein>
<gene>
    <name evidence="3" type="ORF">L207DRAFT_542478</name>
</gene>
<dbReference type="OrthoDB" id="5427070at2759"/>
<keyword evidence="2" id="KW-0812">Transmembrane</keyword>
<dbReference type="EMBL" id="KZ613942">
    <property type="protein sequence ID" value="PMD43080.1"/>
    <property type="molecule type" value="Genomic_DNA"/>
</dbReference>
<evidence type="ECO:0000313" key="4">
    <source>
        <dbReference type="Proteomes" id="UP000235786"/>
    </source>
</evidence>
<keyword evidence="2" id="KW-0472">Membrane</keyword>
<evidence type="ECO:0000313" key="3">
    <source>
        <dbReference type="EMBL" id="PMD43080.1"/>
    </source>
</evidence>
<dbReference type="AlphaFoldDB" id="A0A2J6RX35"/>
<feature type="region of interest" description="Disordered" evidence="1">
    <location>
        <begin position="148"/>
        <end position="193"/>
    </location>
</feature>
<evidence type="ECO:0000256" key="1">
    <source>
        <dbReference type="SAM" id="MobiDB-lite"/>
    </source>
</evidence>
<keyword evidence="2" id="KW-1133">Transmembrane helix</keyword>
<evidence type="ECO:0000256" key="2">
    <source>
        <dbReference type="SAM" id="Phobius"/>
    </source>
</evidence>
<keyword evidence="4" id="KW-1185">Reference proteome</keyword>
<sequence length="193" mass="21642">MSSAWQPHSLGLLRRLNGGSYIPGPAPDAAGNEDDDVKMSFVSVLKTLVIPALISLILYLIISYALVPIWKRYRGRYSTYLPLDTISTQTTTWRQRIGGALIRRLLPSTWRTDFGQGGFAVNGQDGSDFDEEEGEELYEVDQNRREALSLDARRGTNEDGSRLSRDLEEGFKDDSEDEEEDALPGRQGRTLSR</sequence>
<dbReference type="Proteomes" id="UP000235786">
    <property type="component" value="Unassembled WGS sequence"/>
</dbReference>
<feature type="compositionally biased region" description="Basic and acidic residues" evidence="1">
    <location>
        <begin position="148"/>
        <end position="173"/>
    </location>
</feature>
<reference evidence="3 4" key="1">
    <citation type="submission" date="2016-04" db="EMBL/GenBank/DDBJ databases">
        <title>A degradative enzymes factory behind the ericoid mycorrhizal symbiosis.</title>
        <authorList>
            <consortium name="DOE Joint Genome Institute"/>
            <person name="Martino E."/>
            <person name="Morin E."/>
            <person name="Grelet G."/>
            <person name="Kuo A."/>
            <person name="Kohler A."/>
            <person name="Daghino S."/>
            <person name="Barry K."/>
            <person name="Choi C."/>
            <person name="Cichocki N."/>
            <person name="Clum A."/>
            <person name="Copeland A."/>
            <person name="Hainaut M."/>
            <person name="Haridas S."/>
            <person name="Labutti K."/>
            <person name="Lindquist E."/>
            <person name="Lipzen A."/>
            <person name="Khouja H.-R."/>
            <person name="Murat C."/>
            <person name="Ohm R."/>
            <person name="Olson A."/>
            <person name="Spatafora J."/>
            <person name="Veneault-Fourrey C."/>
            <person name="Henrissat B."/>
            <person name="Grigoriev I."/>
            <person name="Martin F."/>
            <person name="Perotto S."/>
        </authorList>
    </citation>
    <scope>NUCLEOTIDE SEQUENCE [LARGE SCALE GENOMIC DNA]</scope>
    <source>
        <strain evidence="3 4">F</strain>
    </source>
</reference>